<organism evidence="1 3">
    <name type="scientific">Haloferax larsenii</name>
    <dbReference type="NCBI Taxonomy" id="302484"/>
    <lineage>
        <taxon>Archaea</taxon>
        <taxon>Methanobacteriati</taxon>
        <taxon>Methanobacteriota</taxon>
        <taxon>Stenosarchaea group</taxon>
        <taxon>Halobacteria</taxon>
        <taxon>Halobacteriales</taxon>
        <taxon>Haloferacaceae</taxon>
        <taxon>Haloferax</taxon>
    </lineage>
</organism>
<dbReference type="EMBL" id="FOAD01000001">
    <property type="protein sequence ID" value="SEK37723.1"/>
    <property type="molecule type" value="Genomic_DNA"/>
</dbReference>
<proteinExistence type="predicted"/>
<gene>
    <name evidence="2" type="ORF">KU306_08025</name>
    <name evidence="1" type="ORF">SAMN04488691_101315</name>
</gene>
<dbReference type="InterPro" id="IPR055985">
    <property type="entry name" value="DUF7563"/>
</dbReference>
<evidence type="ECO:0000313" key="4">
    <source>
        <dbReference type="Proteomes" id="UP001058330"/>
    </source>
</evidence>
<dbReference type="GeneID" id="96232523"/>
<reference evidence="2" key="2">
    <citation type="submission" date="2021-07" db="EMBL/GenBank/DDBJ databases">
        <title>Studies on halocins as antimicrobial molecules from haloarchaea.</title>
        <authorList>
            <person name="Kumar S."/>
            <person name="Khare S.K."/>
        </authorList>
    </citation>
    <scope>NUCLEOTIDE SEQUENCE</scope>
    <source>
        <strain evidence="2">NCIM 5678</strain>
    </source>
</reference>
<name>A0A1H7GHT4_HALLR</name>
<keyword evidence="4" id="KW-1185">Reference proteome</keyword>
<dbReference type="AlphaFoldDB" id="A0A1H7GHT4"/>
<evidence type="ECO:0000313" key="3">
    <source>
        <dbReference type="Proteomes" id="UP000183894"/>
    </source>
</evidence>
<evidence type="ECO:0000313" key="2">
    <source>
        <dbReference type="EMBL" id="UVE48893.1"/>
    </source>
</evidence>
<reference evidence="1 3" key="1">
    <citation type="submission" date="2016-10" db="EMBL/GenBank/DDBJ databases">
        <authorList>
            <person name="de Groot N.N."/>
        </authorList>
    </citation>
    <scope>NUCLEOTIDE SEQUENCE [LARGE SCALE GENOMIC DNA]</scope>
    <source>
        <strain evidence="1 3">CDM_5</strain>
    </source>
</reference>
<dbReference type="Proteomes" id="UP000183894">
    <property type="component" value="Unassembled WGS sequence"/>
</dbReference>
<evidence type="ECO:0008006" key="5">
    <source>
        <dbReference type="Google" id="ProtNLM"/>
    </source>
</evidence>
<sequence>MHTCGNCGEFVSRDFVRVFGNEHNEVVGCPACMNMREVMQGEGAARRSQGVRWSRA</sequence>
<dbReference type="Pfam" id="PF24444">
    <property type="entry name" value="DUF7563"/>
    <property type="match status" value="1"/>
</dbReference>
<protein>
    <recommendedName>
        <fullName evidence="5">Small CPxCG-related zinc finger protein</fullName>
    </recommendedName>
</protein>
<dbReference type="OrthoDB" id="195311at2157"/>
<accession>A0A1H7GHT4</accession>
<evidence type="ECO:0000313" key="1">
    <source>
        <dbReference type="EMBL" id="SEK37723.1"/>
    </source>
</evidence>
<dbReference type="Proteomes" id="UP001058330">
    <property type="component" value="Chromosome"/>
</dbReference>
<dbReference type="EMBL" id="CP078063">
    <property type="protein sequence ID" value="UVE48893.1"/>
    <property type="molecule type" value="Genomic_DNA"/>
</dbReference>
<dbReference type="RefSeq" id="WP_169317617.1">
    <property type="nucleotide sequence ID" value="NZ_CP078063.1"/>
</dbReference>